<dbReference type="EMBL" id="NKQK01000024">
    <property type="protein sequence ID" value="PSR92720.1"/>
    <property type="molecule type" value="Genomic_DNA"/>
</dbReference>
<accession>A0A2R6PKD4</accession>
<dbReference type="OrthoDB" id="1081388at2759"/>
<dbReference type="PANTHER" id="PTHR34956:SF2">
    <property type="entry name" value="OS05G0397300 PROTEIN"/>
    <property type="match status" value="1"/>
</dbReference>
<dbReference type="FunCoup" id="A0A2R6PKD4">
    <property type="interactions" value="1252"/>
</dbReference>
<protein>
    <submittedName>
        <fullName evidence="2">DNA polymerase epsilon subunit B like</fullName>
    </submittedName>
</protein>
<feature type="region of interest" description="Disordered" evidence="1">
    <location>
        <begin position="82"/>
        <end position="123"/>
    </location>
</feature>
<reference evidence="3" key="2">
    <citation type="journal article" date="2018" name="BMC Genomics">
        <title>A manually annotated Actinidia chinensis var. chinensis (kiwifruit) genome highlights the challenges associated with draft genomes and gene prediction in plants.</title>
        <authorList>
            <person name="Pilkington S.M."/>
            <person name="Crowhurst R."/>
            <person name="Hilario E."/>
            <person name="Nardozza S."/>
            <person name="Fraser L."/>
            <person name="Peng Y."/>
            <person name="Gunaseelan K."/>
            <person name="Simpson R."/>
            <person name="Tahir J."/>
            <person name="Deroles S.C."/>
            <person name="Templeton K."/>
            <person name="Luo Z."/>
            <person name="Davy M."/>
            <person name="Cheng C."/>
            <person name="McNeilage M."/>
            <person name="Scaglione D."/>
            <person name="Liu Y."/>
            <person name="Zhang Q."/>
            <person name="Datson P."/>
            <person name="De Silva N."/>
            <person name="Gardiner S.E."/>
            <person name="Bassett H."/>
            <person name="Chagne D."/>
            <person name="McCallum J."/>
            <person name="Dzierzon H."/>
            <person name="Deng C."/>
            <person name="Wang Y.Y."/>
            <person name="Barron L."/>
            <person name="Manako K."/>
            <person name="Bowen J."/>
            <person name="Foster T.M."/>
            <person name="Erridge Z.A."/>
            <person name="Tiffin H."/>
            <person name="Waite C.N."/>
            <person name="Davies K.M."/>
            <person name="Grierson E.P."/>
            <person name="Laing W.A."/>
            <person name="Kirk R."/>
            <person name="Chen X."/>
            <person name="Wood M."/>
            <person name="Montefiori M."/>
            <person name="Brummell D.A."/>
            <person name="Schwinn K.E."/>
            <person name="Catanach A."/>
            <person name="Fullerton C."/>
            <person name="Li D."/>
            <person name="Meiyalaghan S."/>
            <person name="Nieuwenhuizen N."/>
            <person name="Read N."/>
            <person name="Prakash R."/>
            <person name="Hunter D."/>
            <person name="Zhang H."/>
            <person name="McKenzie M."/>
            <person name="Knabel M."/>
            <person name="Harris A."/>
            <person name="Allan A.C."/>
            <person name="Gleave A."/>
            <person name="Chen A."/>
            <person name="Janssen B.J."/>
            <person name="Plunkett B."/>
            <person name="Ampomah-Dwamena C."/>
            <person name="Voogd C."/>
            <person name="Leif D."/>
            <person name="Lafferty D."/>
            <person name="Souleyre E.J.F."/>
            <person name="Varkonyi-Gasic E."/>
            <person name="Gambi F."/>
            <person name="Hanley J."/>
            <person name="Yao J.L."/>
            <person name="Cheung J."/>
            <person name="David K.M."/>
            <person name="Warren B."/>
            <person name="Marsh K."/>
            <person name="Snowden K.C."/>
            <person name="Lin-Wang K."/>
            <person name="Brian L."/>
            <person name="Martinez-Sanchez M."/>
            <person name="Wang M."/>
            <person name="Ileperuma N."/>
            <person name="Macnee N."/>
            <person name="Campin R."/>
            <person name="McAtee P."/>
            <person name="Drummond R.S.M."/>
            <person name="Espley R.V."/>
            <person name="Ireland H.S."/>
            <person name="Wu R."/>
            <person name="Atkinson R.G."/>
            <person name="Karunairetnam S."/>
            <person name="Bulley S."/>
            <person name="Chunkath S."/>
            <person name="Hanley Z."/>
            <person name="Storey R."/>
            <person name="Thrimawithana A.H."/>
            <person name="Thomson S."/>
            <person name="David C."/>
            <person name="Testolin R."/>
            <person name="Huang H."/>
            <person name="Hellens R.P."/>
            <person name="Schaffer R.J."/>
        </authorList>
    </citation>
    <scope>NUCLEOTIDE SEQUENCE [LARGE SCALE GENOMIC DNA]</scope>
    <source>
        <strain evidence="3">cv. Red5</strain>
    </source>
</reference>
<feature type="compositionally biased region" description="Polar residues" evidence="1">
    <location>
        <begin position="105"/>
        <end position="123"/>
    </location>
</feature>
<keyword evidence="3" id="KW-1185">Reference proteome</keyword>
<dbReference type="InParanoid" id="A0A2R6PKD4"/>
<dbReference type="STRING" id="1590841.A0A2R6PKD4"/>
<proteinExistence type="predicted"/>
<evidence type="ECO:0000313" key="2">
    <source>
        <dbReference type="EMBL" id="PSR92720.1"/>
    </source>
</evidence>
<dbReference type="PANTHER" id="PTHR34956">
    <property type="entry name" value="OS05G0397300 PROTEIN"/>
    <property type="match status" value="1"/>
</dbReference>
<sequence>MEVEDDVFFADLNKQISLLIMDDDDDKKPVSHCQPSVSLQAFSRAVYPPTQPPLSYQQTCTRESKGTGVFIPQSSHPRRKINMQGRFSKFPNHSDHSSRAGLQAPASNYMNVQSHNSFNPKRC</sequence>
<dbReference type="Gramene" id="PSR92720">
    <property type="protein sequence ID" value="PSR92720"/>
    <property type="gene ID" value="CEY00_Acc27319"/>
</dbReference>
<dbReference type="Proteomes" id="UP000241394">
    <property type="component" value="Chromosome LG24"/>
</dbReference>
<comment type="caution">
    <text evidence="2">The sequence shown here is derived from an EMBL/GenBank/DDBJ whole genome shotgun (WGS) entry which is preliminary data.</text>
</comment>
<evidence type="ECO:0000256" key="1">
    <source>
        <dbReference type="SAM" id="MobiDB-lite"/>
    </source>
</evidence>
<reference evidence="2 3" key="1">
    <citation type="submission" date="2017-07" db="EMBL/GenBank/DDBJ databases">
        <title>An improved, manually edited Actinidia chinensis var. chinensis (kiwifruit) genome highlights the challenges associated with draft genomes and gene prediction in plants.</title>
        <authorList>
            <person name="Pilkington S."/>
            <person name="Crowhurst R."/>
            <person name="Hilario E."/>
            <person name="Nardozza S."/>
            <person name="Fraser L."/>
            <person name="Peng Y."/>
            <person name="Gunaseelan K."/>
            <person name="Simpson R."/>
            <person name="Tahir J."/>
            <person name="Deroles S."/>
            <person name="Templeton K."/>
            <person name="Luo Z."/>
            <person name="Davy M."/>
            <person name="Cheng C."/>
            <person name="Mcneilage M."/>
            <person name="Scaglione D."/>
            <person name="Liu Y."/>
            <person name="Zhang Q."/>
            <person name="Datson P."/>
            <person name="De Silva N."/>
            <person name="Gardiner S."/>
            <person name="Bassett H."/>
            <person name="Chagne D."/>
            <person name="Mccallum J."/>
            <person name="Dzierzon H."/>
            <person name="Deng C."/>
            <person name="Wang Y.-Y."/>
            <person name="Barron N."/>
            <person name="Manako K."/>
            <person name="Bowen J."/>
            <person name="Foster T."/>
            <person name="Erridge Z."/>
            <person name="Tiffin H."/>
            <person name="Waite C."/>
            <person name="Davies K."/>
            <person name="Grierson E."/>
            <person name="Laing W."/>
            <person name="Kirk R."/>
            <person name="Chen X."/>
            <person name="Wood M."/>
            <person name="Montefiori M."/>
            <person name="Brummell D."/>
            <person name="Schwinn K."/>
            <person name="Catanach A."/>
            <person name="Fullerton C."/>
            <person name="Li D."/>
            <person name="Meiyalaghan S."/>
            <person name="Nieuwenhuizen N."/>
            <person name="Read N."/>
            <person name="Prakash R."/>
            <person name="Hunter D."/>
            <person name="Zhang H."/>
            <person name="Mckenzie M."/>
            <person name="Knabel M."/>
            <person name="Harris A."/>
            <person name="Allan A."/>
            <person name="Chen A."/>
            <person name="Janssen B."/>
            <person name="Plunkett B."/>
            <person name="Dwamena C."/>
            <person name="Voogd C."/>
            <person name="Leif D."/>
            <person name="Lafferty D."/>
            <person name="Souleyre E."/>
            <person name="Varkonyi-Gasic E."/>
            <person name="Gambi F."/>
            <person name="Hanley J."/>
            <person name="Yao J.-L."/>
            <person name="Cheung J."/>
            <person name="David K."/>
            <person name="Warren B."/>
            <person name="Marsh K."/>
            <person name="Snowden K."/>
            <person name="Lin-Wang K."/>
            <person name="Brian L."/>
            <person name="Martinez-Sanchez M."/>
            <person name="Wang M."/>
            <person name="Ileperuma N."/>
            <person name="Macnee N."/>
            <person name="Campin R."/>
            <person name="Mcatee P."/>
            <person name="Drummond R."/>
            <person name="Espley R."/>
            <person name="Ireland H."/>
            <person name="Wu R."/>
            <person name="Atkinson R."/>
            <person name="Karunairetnam S."/>
            <person name="Bulley S."/>
            <person name="Chunkath S."/>
            <person name="Hanley Z."/>
            <person name="Storey R."/>
            <person name="Thrimawithana A."/>
            <person name="Thomson S."/>
            <person name="David C."/>
            <person name="Testolin R."/>
        </authorList>
    </citation>
    <scope>NUCLEOTIDE SEQUENCE [LARGE SCALE GENOMIC DNA]</scope>
    <source>
        <strain evidence="3">cv. Red5</strain>
        <tissue evidence="2">Young leaf</tissue>
    </source>
</reference>
<dbReference type="AlphaFoldDB" id="A0A2R6PKD4"/>
<organism evidence="2 3">
    <name type="scientific">Actinidia chinensis var. chinensis</name>
    <name type="common">Chinese soft-hair kiwi</name>
    <dbReference type="NCBI Taxonomy" id="1590841"/>
    <lineage>
        <taxon>Eukaryota</taxon>
        <taxon>Viridiplantae</taxon>
        <taxon>Streptophyta</taxon>
        <taxon>Embryophyta</taxon>
        <taxon>Tracheophyta</taxon>
        <taxon>Spermatophyta</taxon>
        <taxon>Magnoliopsida</taxon>
        <taxon>eudicotyledons</taxon>
        <taxon>Gunneridae</taxon>
        <taxon>Pentapetalae</taxon>
        <taxon>asterids</taxon>
        <taxon>Ericales</taxon>
        <taxon>Actinidiaceae</taxon>
        <taxon>Actinidia</taxon>
    </lineage>
</organism>
<gene>
    <name evidence="2" type="ORF">CEY00_Acc27319</name>
</gene>
<name>A0A2R6PKD4_ACTCC</name>
<evidence type="ECO:0000313" key="3">
    <source>
        <dbReference type="Proteomes" id="UP000241394"/>
    </source>
</evidence>
<dbReference type="OMA" id="CITEQSK"/>